<evidence type="ECO:0000256" key="1">
    <source>
        <dbReference type="SAM" id="Phobius"/>
    </source>
</evidence>
<keyword evidence="1" id="KW-1133">Transmembrane helix</keyword>
<evidence type="ECO:0000313" key="3">
    <source>
        <dbReference type="Proteomes" id="UP000218238"/>
    </source>
</evidence>
<evidence type="ECO:0000313" key="2">
    <source>
        <dbReference type="EMBL" id="PAX52600.1"/>
    </source>
</evidence>
<reference evidence="2 3" key="1">
    <citation type="submission" date="2017-08" db="EMBL/GenBank/DDBJ databases">
        <title>Draft genome sequence of filamentous cyanobacterium Calothrix elsteri CCALA 953.</title>
        <authorList>
            <person name="Gagunashvili A.N."/>
            <person name="Elster J."/>
            <person name="Andresson O.S."/>
        </authorList>
    </citation>
    <scope>NUCLEOTIDE SEQUENCE [LARGE SCALE GENOMIC DNA]</scope>
    <source>
        <strain evidence="2 3">CCALA 953</strain>
    </source>
</reference>
<keyword evidence="3" id="KW-1185">Reference proteome</keyword>
<keyword evidence="1" id="KW-0472">Membrane</keyword>
<organism evidence="2 3">
    <name type="scientific">Brunnivagina elsteri CCALA 953</name>
    <dbReference type="NCBI Taxonomy" id="987040"/>
    <lineage>
        <taxon>Bacteria</taxon>
        <taxon>Bacillati</taxon>
        <taxon>Cyanobacteriota</taxon>
        <taxon>Cyanophyceae</taxon>
        <taxon>Nostocales</taxon>
        <taxon>Calotrichaceae</taxon>
        <taxon>Brunnivagina</taxon>
    </lineage>
</organism>
<dbReference type="OrthoDB" id="489163at2"/>
<keyword evidence="1" id="KW-0812">Transmembrane</keyword>
<name>A0A2A2TFT1_9CYAN</name>
<proteinExistence type="predicted"/>
<dbReference type="EMBL" id="NTFS01000220">
    <property type="protein sequence ID" value="PAX52600.1"/>
    <property type="molecule type" value="Genomic_DNA"/>
</dbReference>
<comment type="caution">
    <text evidence="2">The sequence shown here is derived from an EMBL/GenBank/DDBJ whole genome shotgun (WGS) entry which is preliminary data.</text>
</comment>
<feature type="transmembrane region" description="Helical" evidence="1">
    <location>
        <begin position="12"/>
        <end position="30"/>
    </location>
</feature>
<dbReference type="Proteomes" id="UP000218238">
    <property type="component" value="Unassembled WGS sequence"/>
</dbReference>
<dbReference type="RefSeq" id="WP_095723089.1">
    <property type="nucleotide sequence ID" value="NZ_NTFS01000220.1"/>
</dbReference>
<sequence>MSGIFQIIRNFFLRVGGFFSVFFGFIANSIKNLFAAFARLFGLTQSDYFLESNEAQGTGRIEAKQQIEKKQNNIPETPTPNRRRANAKVDDYFLNMAREVKKD</sequence>
<dbReference type="AlphaFoldDB" id="A0A2A2TFT1"/>
<gene>
    <name evidence="2" type="ORF">CK510_18415</name>
</gene>
<accession>A0A2A2TFT1</accession>
<protein>
    <submittedName>
        <fullName evidence="2">Threonine dehydratase</fullName>
    </submittedName>
</protein>